<evidence type="ECO:0000313" key="3">
    <source>
        <dbReference type="Proteomes" id="UP000032702"/>
    </source>
</evidence>
<feature type="region of interest" description="Disordered" evidence="1">
    <location>
        <begin position="119"/>
        <end position="154"/>
    </location>
</feature>
<evidence type="ECO:0000313" key="2">
    <source>
        <dbReference type="EMBL" id="EAU63108.1"/>
    </source>
</evidence>
<evidence type="ECO:0000256" key="1">
    <source>
        <dbReference type="SAM" id="MobiDB-lite"/>
    </source>
</evidence>
<feature type="region of interest" description="Disordered" evidence="1">
    <location>
        <begin position="603"/>
        <end position="639"/>
    </location>
</feature>
<organism evidence="2 3">
    <name type="scientific">Stigmatella aurantiaca (strain DW4/3-1)</name>
    <dbReference type="NCBI Taxonomy" id="378806"/>
    <lineage>
        <taxon>Bacteria</taxon>
        <taxon>Pseudomonadati</taxon>
        <taxon>Myxococcota</taxon>
        <taxon>Myxococcia</taxon>
        <taxon>Myxococcales</taxon>
        <taxon>Cystobacterineae</taxon>
        <taxon>Archangiaceae</taxon>
        <taxon>Stigmatella</taxon>
    </lineage>
</organism>
<name>Q08RJ1_STIAD</name>
<gene>
    <name evidence="2" type="ORF">STIAU_6827</name>
</gene>
<reference evidence="2 3" key="1">
    <citation type="submission" date="2006-04" db="EMBL/GenBank/DDBJ databases">
        <authorList>
            <person name="Nierman W.C."/>
        </authorList>
    </citation>
    <scope>NUCLEOTIDE SEQUENCE [LARGE SCALE GENOMIC DNA]</scope>
    <source>
        <strain evidence="2 3">DW4/3-1</strain>
    </source>
</reference>
<proteinExistence type="predicted"/>
<feature type="compositionally biased region" description="Basic residues" evidence="1">
    <location>
        <begin position="125"/>
        <end position="134"/>
    </location>
</feature>
<protein>
    <submittedName>
        <fullName evidence="2">Uncharacterized protein</fullName>
    </submittedName>
</protein>
<comment type="caution">
    <text evidence="2">The sequence shown here is derived from an EMBL/GenBank/DDBJ whole genome shotgun (WGS) entry which is preliminary data.</text>
</comment>
<dbReference type="Proteomes" id="UP000032702">
    <property type="component" value="Unassembled WGS sequence"/>
</dbReference>
<feature type="compositionally biased region" description="Basic and acidic residues" evidence="1">
    <location>
        <begin position="135"/>
        <end position="153"/>
    </location>
</feature>
<accession>Q08RJ1</accession>
<dbReference type="AlphaFoldDB" id="Q08RJ1"/>
<sequence>MNASERAPHEVREIPTTWAARCTDWASARSGRPPRHVSRWDRLQAHRAVDVRRFLHTASRGLADLNRVSDHLVARPRPAADLHLVPASREAPGAQGVPLATIHLLVHLDVGQLGTRRVRDDERRRRGAIRGRRPPRIDGLRRRRRQVEPEGRRVRDRLRGRHEIARAVVAPHIRGRDPVRGDLDVALRAVVVRVVAVDDQPAGGRAAPATVGVDLVEVVRPRPVGTRVRAVVRLEPAVRHDVVAVPGNPLPLRDVAGQLGRGVDLPRREARLTGEAAVLDAHREVVRRRAADPALHASIEGAVVGGPHVPAAIRLADQLRDLAAALVHHVVRRDPRCRVHQPAPAPRVGALAGVDDDHRDFGTRGPGVVVRRGAPDGGRVVRPGRQRPGHGQRELRLHLRRHDGRGHLSIGALGEHTAAQRGVDLLVNVLGLRAGIGDATEARHRGRPSPHVRALHLQLVRMRRQQRRARADVGQRIVPDRLGGDTRQGRPALQRCSPQGHHTVGGGHAVELLFTPHHLPTRLGVGDGLEQINRDVEFAGRPLEERIQGPHSASVDRLSRCVREGSGGSLHRLWGIRTLLGSTGGQGQGCGGRRERIAQRVHTNSSGRGGCGFRVPRGSAQHPPCQRGAAPKARGRRPPPLEHGCSICPDFRQNALSASRRICEPYPTMALTSSVNACSSSACSTKGGSTLRSARPPFTA</sequence>
<feature type="region of interest" description="Disordered" evidence="1">
    <location>
        <begin position="348"/>
        <end position="367"/>
    </location>
</feature>
<dbReference type="EMBL" id="AAMD01000183">
    <property type="protein sequence ID" value="EAU63108.1"/>
    <property type="molecule type" value="Genomic_DNA"/>
</dbReference>